<proteinExistence type="inferred from homology"/>
<dbReference type="GO" id="GO:0005739">
    <property type="term" value="C:mitochondrion"/>
    <property type="evidence" value="ECO:0007669"/>
    <property type="project" value="InterPro"/>
</dbReference>
<dbReference type="GO" id="GO:0047961">
    <property type="term" value="F:glycine N-acyltransferase activity"/>
    <property type="evidence" value="ECO:0007669"/>
    <property type="project" value="InterPro"/>
</dbReference>
<reference evidence="4" key="2">
    <citation type="submission" date="2025-09" db="UniProtKB">
        <authorList>
            <consortium name="Ensembl"/>
        </authorList>
    </citation>
    <scope>IDENTIFICATION</scope>
</reference>
<dbReference type="EC" id="2.3.1.-" evidence="1"/>
<evidence type="ECO:0000313" key="4">
    <source>
        <dbReference type="Ensembl" id="ENSPLAP00000003938.1"/>
    </source>
</evidence>
<dbReference type="Gene3D" id="3.40.630.30">
    <property type="match status" value="1"/>
</dbReference>
<dbReference type="PANTHER" id="PTHR15298:SF15">
    <property type="entry name" value="GLYCINE N-ACYLTRANSFERASE-LIKE PROTEIN"/>
    <property type="match status" value="1"/>
</dbReference>
<dbReference type="SUPFAM" id="SSF55729">
    <property type="entry name" value="Acyl-CoA N-acyltransferases (Nat)"/>
    <property type="match status" value="1"/>
</dbReference>
<feature type="region of interest" description="Disordered" evidence="2">
    <location>
        <begin position="279"/>
        <end position="299"/>
    </location>
</feature>
<dbReference type="Pfam" id="PF06021">
    <property type="entry name" value="Gly_acyl_tr_N"/>
    <property type="match status" value="1"/>
</dbReference>
<feature type="domain" description="N-acetyltransferase" evidence="3">
    <location>
        <begin position="143"/>
        <end position="279"/>
    </location>
</feature>
<dbReference type="AlphaFoldDB" id="A0A3B3TTN5"/>
<protein>
    <recommendedName>
        <fullName evidence="1">Glycine N-acyltransferase-like protein</fullName>
        <ecNumber evidence="1">2.3.1.-</ecNumber>
    </recommendedName>
</protein>
<dbReference type="GeneTree" id="ENSGT00950000183133"/>
<accession>A0A3B3TTN5</accession>
<reference evidence="4" key="1">
    <citation type="submission" date="2025-08" db="UniProtKB">
        <authorList>
            <consortium name="Ensembl"/>
        </authorList>
    </citation>
    <scope>IDENTIFICATION</scope>
</reference>
<dbReference type="Pfam" id="PF08445">
    <property type="entry name" value="FR47"/>
    <property type="match status" value="1"/>
</dbReference>
<dbReference type="InterPro" id="IPR010313">
    <property type="entry name" value="Glycine_N-acyltransferase"/>
</dbReference>
<dbReference type="PROSITE" id="PS51186">
    <property type="entry name" value="GNAT"/>
    <property type="match status" value="1"/>
</dbReference>
<dbReference type="Ensembl" id="ENSPLAT00000010504.1">
    <property type="protein sequence ID" value="ENSPLAP00000003938.1"/>
    <property type="gene ID" value="ENSPLAG00000005521.1"/>
</dbReference>
<sequence length="299" mass="33811">MELTEDQLKVAEIELQRQLPQSLKIYGFLVLRNRVKSDPYIVLVDRWPQFSVIICKPKYKQKTDLFKDTMVFANDEAILTETLRNSSVIDWSRYLCLGITLPHMELVKAVAAERNVPNNQLSLCHMMILEDVSKLPAIDCSGICLSSLAESHLDLVNQTWKFGSNEGAARMIRNMVTNFPSCCVLDSEGKPVSWILTYVYCAVGMLYTLPEHRGKGYAKVLISSMAKNFSGQGYPVFCFIEEENRTSYQLFKGMGFSEDPSYRETCPLGVSTKFSSTLTSAPNLSGEREQGSHLCRQRL</sequence>
<evidence type="ECO:0000259" key="3">
    <source>
        <dbReference type="PROSITE" id="PS51186"/>
    </source>
</evidence>
<dbReference type="InterPro" id="IPR013653">
    <property type="entry name" value="GCN5-like_dom"/>
</dbReference>
<dbReference type="CDD" id="cd04301">
    <property type="entry name" value="NAT_SF"/>
    <property type="match status" value="1"/>
</dbReference>
<dbReference type="InterPro" id="IPR016181">
    <property type="entry name" value="Acyl_CoA_acyltransferase"/>
</dbReference>
<dbReference type="Proteomes" id="UP000261500">
    <property type="component" value="Unplaced"/>
</dbReference>
<dbReference type="InterPro" id="IPR015938">
    <property type="entry name" value="Glycine_N-acyltransferase_N"/>
</dbReference>
<dbReference type="PANTHER" id="PTHR15298">
    <property type="entry name" value="L-COA N-ACYLTRANSFERASE-RELATED"/>
    <property type="match status" value="1"/>
</dbReference>
<keyword evidence="5" id="KW-1185">Reference proteome</keyword>
<evidence type="ECO:0000313" key="5">
    <source>
        <dbReference type="Proteomes" id="UP000261500"/>
    </source>
</evidence>
<comment type="similarity">
    <text evidence="1">Belongs to the glycine N-acyltransferase family.</text>
</comment>
<dbReference type="STRING" id="48699.ENSPLAP00000003938"/>
<organism evidence="4 5">
    <name type="scientific">Poecilia latipinna</name>
    <name type="common">sailfin molly</name>
    <dbReference type="NCBI Taxonomy" id="48699"/>
    <lineage>
        <taxon>Eukaryota</taxon>
        <taxon>Metazoa</taxon>
        <taxon>Chordata</taxon>
        <taxon>Craniata</taxon>
        <taxon>Vertebrata</taxon>
        <taxon>Euteleostomi</taxon>
        <taxon>Actinopterygii</taxon>
        <taxon>Neopterygii</taxon>
        <taxon>Teleostei</taxon>
        <taxon>Neoteleostei</taxon>
        <taxon>Acanthomorphata</taxon>
        <taxon>Ovalentaria</taxon>
        <taxon>Atherinomorphae</taxon>
        <taxon>Cyprinodontiformes</taxon>
        <taxon>Poeciliidae</taxon>
        <taxon>Poeciliinae</taxon>
        <taxon>Poecilia</taxon>
    </lineage>
</organism>
<evidence type="ECO:0000256" key="2">
    <source>
        <dbReference type="SAM" id="MobiDB-lite"/>
    </source>
</evidence>
<evidence type="ECO:0000256" key="1">
    <source>
        <dbReference type="RuleBase" id="RU368002"/>
    </source>
</evidence>
<name>A0A3B3TTN5_9TELE</name>
<dbReference type="InterPro" id="IPR000182">
    <property type="entry name" value="GNAT_dom"/>
</dbReference>
<keyword evidence="1" id="KW-0012">Acyltransferase</keyword>
<keyword evidence="1" id="KW-0808">Transferase</keyword>